<evidence type="ECO:0000259" key="1">
    <source>
        <dbReference type="PROSITE" id="PS51459"/>
    </source>
</evidence>
<sequence>MKFKYFDLNHAVLVQNYIIENSGGRKGVLNIDLLSSVLDHVKNDIYYPDLESKVCHLFYSINKNHAFNDGNKRSSIVLASYFLEINGCNYLVSRFMKEMENIAVYVADNKIDKELLHEIIVDLIYKPDYSESLKLKIAIALMK</sequence>
<protein>
    <submittedName>
        <fullName evidence="2">Fic family protein</fullName>
    </submittedName>
</protein>
<feature type="domain" description="Fido" evidence="1">
    <location>
        <begin position="1"/>
        <end position="126"/>
    </location>
</feature>
<keyword evidence="3" id="KW-1185">Reference proteome</keyword>
<proteinExistence type="predicted"/>
<dbReference type="InterPro" id="IPR003812">
    <property type="entry name" value="Fido"/>
</dbReference>
<dbReference type="PROSITE" id="PS51459">
    <property type="entry name" value="FIDO"/>
    <property type="match status" value="1"/>
</dbReference>
<dbReference type="InterPro" id="IPR036597">
    <property type="entry name" value="Fido-like_dom_sf"/>
</dbReference>
<evidence type="ECO:0000313" key="3">
    <source>
        <dbReference type="Proteomes" id="UP001165488"/>
    </source>
</evidence>
<organism evidence="2 3">
    <name type="scientific">Belliella calami</name>
    <dbReference type="NCBI Taxonomy" id="2923436"/>
    <lineage>
        <taxon>Bacteria</taxon>
        <taxon>Pseudomonadati</taxon>
        <taxon>Bacteroidota</taxon>
        <taxon>Cytophagia</taxon>
        <taxon>Cytophagales</taxon>
        <taxon>Cyclobacteriaceae</taxon>
        <taxon>Belliella</taxon>
    </lineage>
</organism>
<accession>A0ABS9UQG9</accession>
<dbReference type="PANTHER" id="PTHR39426:SF1">
    <property type="entry name" value="HOMOLOGY TO DEATH-ON-CURING PROTEIN OF PHAGE P1"/>
    <property type="match status" value="1"/>
</dbReference>
<dbReference type="RefSeq" id="WP_241275375.1">
    <property type="nucleotide sequence ID" value="NZ_JAKZGS010000010.1"/>
</dbReference>
<dbReference type="Gene3D" id="1.20.120.1870">
    <property type="entry name" value="Fic/DOC protein, Fido domain"/>
    <property type="match status" value="1"/>
</dbReference>
<name>A0ABS9UQG9_9BACT</name>
<dbReference type="NCBIfam" id="TIGR01550">
    <property type="entry name" value="DOC_P1"/>
    <property type="match status" value="1"/>
</dbReference>
<dbReference type="EMBL" id="JAKZGS010000010">
    <property type="protein sequence ID" value="MCH7398877.1"/>
    <property type="molecule type" value="Genomic_DNA"/>
</dbReference>
<dbReference type="SUPFAM" id="SSF140931">
    <property type="entry name" value="Fic-like"/>
    <property type="match status" value="1"/>
</dbReference>
<dbReference type="InterPro" id="IPR006440">
    <property type="entry name" value="Doc"/>
</dbReference>
<dbReference type="InterPro" id="IPR053737">
    <property type="entry name" value="Type_II_TA_Toxin"/>
</dbReference>
<comment type="caution">
    <text evidence="2">The sequence shown here is derived from an EMBL/GenBank/DDBJ whole genome shotgun (WGS) entry which is preliminary data.</text>
</comment>
<reference evidence="2" key="1">
    <citation type="submission" date="2022-03" db="EMBL/GenBank/DDBJ databases">
        <title>De novo assembled genomes of Belliella spp. (Cyclobacteriaceae) strains.</title>
        <authorList>
            <person name="Szabo A."/>
            <person name="Korponai K."/>
            <person name="Felfoldi T."/>
        </authorList>
    </citation>
    <scope>NUCLEOTIDE SEQUENCE</scope>
    <source>
        <strain evidence="2">DSM 107340</strain>
    </source>
</reference>
<dbReference type="Pfam" id="PF02661">
    <property type="entry name" value="Fic"/>
    <property type="match status" value="1"/>
</dbReference>
<dbReference type="Proteomes" id="UP001165488">
    <property type="component" value="Unassembled WGS sequence"/>
</dbReference>
<gene>
    <name evidence="2" type="ORF">MM236_12805</name>
</gene>
<dbReference type="PANTHER" id="PTHR39426">
    <property type="entry name" value="HOMOLOGY TO DEATH-ON-CURING PROTEIN OF PHAGE P1"/>
    <property type="match status" value="1"/>
</dbReference>
<evidence type="ECO:0000313" key="2">
    <source>
        <dbReference type="EMBL" id="MCH7398877.1"/>
    </source>
</evidence>